<dbReference type="AlphaFoldDB" id="A0A7H8QMH3"/>
<gene>
    <name evidence="1" type="ORF">TRUGW13939_02168</name>
</gene>
<keyword evidence="2" id="KW-1185">Reference proteome</keyword>
<protein>
    <submittedName>
        <fullName evidence="1">Uncharacterized protein</fullName>
    </submittedName>
</protein>
<name>A0A7H8QMH3_TALRU</name>
<dbReference type="EMBL" id="CP055898">
    <property type="protein sequence ID" value="QKX55076.1"/>
    <property type="molecule type" value="Genomic_DNA"/>
</dbReference>
<reference evidence="2" key="1">
    <citation type="submission" date="2020-06" db="EMBL/GenBank/DDBJ databases">
        <title>A chromosome-scale genome assembly of Talaromyces rugulosus W13939.</title>
        <authorList>
            <person name="Wang B."/>
            <person name="Guo L."/>
            <person name="Ye K."/>
            <person name="Wang L."/>
        </authorList>
    </citation>
    <scope>NUCLEOTIDE SEQUENCE [LARGE SCALE GENOMIC DNA]</scope>
    <source>
        <strain evidence="2">W13939</strain>
    </source>
</reference>
<evidence type="ECO:0000313" key="2">
    <source>
        <dbReference type="Proteomes" id="UP000509510"/>
    </source>
</evidence>
<evidence type="ECO:0000313" key="1">
    <source>
        <dbReference type="EMBL" id="QKX55076.1"/>
    </source>
</evidence>
<dbReference type="KEGG" id="trg:TRUGW13939_02168"/>
<sequence>MTDGNHSKPVKLSSGEERVLYASSDKAAPQIFLSHHRDSSPKQSPSKEAAKLAELEIGHFETPSLAGWFGNMTLNPKPGANTK</sequence>
<organism evidence="1 2">
    <name type="scientific">Talaromyces rugulosus</name>
    <name type="common">Penicillium rugulosum</name>
    <dbReference type="NCBI Taxonomy" id="121627"/>
    <lineage>
        <taxon>Eukaryota</taxon>
        <taxon>Fungi</taxon>
        <taxon>Dikarya</taxon>
        <taxon>Ascomycota</taxon>
        <taxon>Pezizomycotina</taxon>
        <taxon>Eurotiomycetes</taxon>
        <taxon>Eurotiomycetidae</taxon>
        <taxon>Eurotiales</taxon>
        <taxon>Trichocomaceae</taxon>
        <taxon>Talaromyces</taxon>
        <taxon>Talaromyces sect. Islandici</taxon>
    </lineage>
</organism>
<dbReference type="RefSeq" id="XP_035341255.1">
    <property type="nucleotide sequence ID" value="XM_035485362.1"/>
</dbReference>
<dbReference type="GeneID" id="55989677"/>
<accession>A0A7H8QMH3</accession>
<proteinExistence type="predicted"/>
<dbReference type="Proteomes" id="UP000509510">
    <property type="component" value="Chromosome I"/>
</dbReference>